<organism evidence="2 3">
    <name type="scientific">Ampelomyces quisqualis</name>
    <name type="common">Powdery mildew agent</name>
    <dbReference type="NCBI Taxonomy" id="50730"/>
    <lineage>
        <taxon>Eukaryota</taxon>
        <taxon>Fungi</taxon>
        <taxon>Dikarya</taxon>
        <taxon>Ascomycota</taxon>
        <taxon>Pezizomycotina</taxon>
        <taxon>Dothideomycetes</taxon>
        <taxon>Pleosporomycetidae</taxon>
        <taxon>Pleosporales</taxon>
        <taxon>Pleosporineae</taxon>
        <taxon>Phaeosphaeriaceae</taxon>
        <taxon>Ampelomyces</taxon>
    </lineage>
</organism>
<sequence length="227" mass="25065">MPDELNSPYNPLNPTTPTASESLGHHHQSSECADPNSPHHTLDCGHVVLIPLLPAANPIPSTPVPKSAHAPNCLRLVTALKPSLPLSWLKNTLPAPFVCPQCVEMCVRCDYDSFAFLDRGSARRDREMNIELWTYEAVLSMVEDGGRMCEVAAGVGQDEIEDRREIDAEDASRVAVLKARYHDQAMKQQDEMDELAERLGDTKVGELDGDMDIEDFLKSLDGLRACD</sequence>
<feature type="compositionally biased region" description="Polar residues" evidence="1">
    <location>
        <begin position="7"/>
        <end position="21"/>
    </location>
</feature>
<name>A0A6A5QGP9_AMPQU</name>
<accession>A0A6A5QGP9</accession>
<proteinExistence type="predicted"/>
<reference evidence="2" key="1">
    <citation type="journal article" date="2020" name="Stud. Mycol.">
        <title>101 Dothideomycetes genomes: a test case for predicting lifestyles and emergence of pathogens.</title>
        <authorList>
            <person name="Haridas S."/>
            <person name="Albert R."/>
            <person name="Binder M."/>
            <person name="Bloem J."/>
            <person name="Labutti K."/>
            <person name="Salamov A."/>
            <person name="Andreopoulos B."/>
            <person name="Baker S."/>
            <person name="Barry K."/>
            <person name="Bills G."/>
            <person name="Bluhm B."/>
            <person name="Cannon C."/>
            <person name="Castanera R."/>
            <person name="Culley D."/>
            <person name="Daum C."/>
            <person name="Ezra D."/>
            <person name="Gonzalez J."/>
            <person name="Henrissat B."/>
            <person name="Kuo A."/>
            <person name="Liang C."/>
            <person name="Lipzen A."/>
            <person name="Lutzoni F."/>
            <person name="Magnuson J."/>
            <person name="Mondo S."/>
            <person name="Nolan M."/>
            <person name="Ohm R."/>
            <person name="Pangilinan J."/>
            <person name="Park H.-J."/>
            <person name="Ramirez L."/>
            <person name="Alfaro M."/>
            <person name="Sun H."/>
            <person name="Tritt A."/>
            <person name="Yoshinaga Y."/>
            <person name="Zwiers L.-H."/>
            <person name="Turgeon B."/>
            <person name="Goodwin S."/>
            <person name="Spatafora J."/>
            <person name="Crous P."/>
            <person name="Grigoriev I."/>
        </authorList>
    </citation>
    <scope>NUCLEOTIDE SEQUENCE</scope>
    <source>
        <strain evidence="2">HMLAC05119</strain>
    </source>
</reference>
<dbReference type="OrthoDB" id="3799239at2759"/>
<dbReference type="EMBL" id="ML979137">
    <property type="protein sequence ID" value="KAF1914745.1"/>
    <property type="molecule type" value="Genomic_DNA"/>
</dbReference>
<protein>
    <submittedName>
        <fullName evidence="2">Uncharacterized protein</fullName>
    </submittedName>
</protein>
<keyword evidence="3" id="KW-1185">Reference proteome</keyword>
<evidence type="ECO:0000313" key="2">
    <source>
        <dbReference type="EMBL" id="KAF1914745.1"/>
    </source>
</evidence>
<evidence type="ECO:0000256" key="1">
    <source>
        <dbReference type="SAM" id="MobiDB-lite"/>
    </source>
</evidence>
<dbReference type="AlphaFoldDB" id="A0A6A5QGP9"/>
<dbReference type="Proteomes" id="UP000800096">
    <property type="component" value="Unassembled WGS sequence"/>
</dbReference>
<feature type="region of interest" description="Disordered" evidence="1">
    <location>
        <begin position="1"/>
        <end position="37"/>
    </location>
</feature>
<evidence type="ECO:0000313" key="3">
    <source>
        <dbReference type="Proteomes" id="UP000800096"/>
    </source>
</evidence>
<gene>
    <name evidence="2" type="ORF">BDU57DRAFT_579237</name>
</gene>